<dbReference type="EMBL" id="CP035503">
    <property type="protein sequence ID" value="QDL38422.1"/>
    <property type="molecule type" value="Genomic_DNA"/>
</dbReference>
<sequence length="460" mass="49265">MQLAPSIFKAYDIRGVVPSTLTPQVAEALGRAFGTIARTQGERAVAVGRDGRLSGPSLSAALVRGLLAAGMDVIDVGMVTTPMLYFAASTLAGSGIQVTGSHNPKDYNGFKMVMCGRAIYGEDIQALRRMMEEESWVLQPGGGIRHINVMAPYQARIVLDAKLARPMHIVVDCGNGVAGASAPAIFRALGCQVTELFSEVDGNFPNHHPDPSKPENLRDLIQVLQTSDAELGLAFDGDGDRLGIVTKDGNTIYPDRQMILFAQDVLSRVPGGEIVFDVKCSQRLAPAIEAAGGKALMYKTGHSLIKAKMKEIDSPLGGEMSGHIFFKERWFGFDDGTYAGCRLLEIVSRSPDANAVLNALPTSFSTPELNVKCAEGEPPGVVARAVALANFAAPARINTIDGLRVDWPDGFGLMRSSNTTPVLVLRFEGHTPEALQRIEGEMLALLRQVKPDATIEEAAH</sequence>
<dbReference type="GO" id="GO:0000287">
    <property type="term" value="F:magnesium ion binding"/>
    <property type="evidence" value="ECO:0007669"/>
    <property type="project" value="InterPro"/>
</dbReference>
<dbReference type="Gene3D" id="3.30.310.50">
    <property type="entry name" value="Alpha-D-phosphohexomutase, C-terminal domain"/>
    <property type="match status" value="1"/>
</dbReference>
<dbReference type="InterPro" id="IPR005844">
    <property type="entry name" value="A-D-PHexomutase_a/b/a-I"/>
</dbReference>
<dbReference type="Pfam" id="PF02879">
    <property type="entry name" value="PGM_PMM_II"/>
    <property type="match status" value="1"/>
</dbReference>
<evidence type="ECO:0000259" key="8">
    <source>
        <dbReference type="Pfam" id="PF00408"/>
    </source>
</evidence>
<keyword evidence="6" id="KW-0413">Isomerase</keyword>
<dbReference type="Gene3D" id="3.40.120.10">
    <property type="entry name" value="Alpha-D-Glucose-1,6-Bisphosphate, subunit A, domain 3"/>
    <property type="match status" value="3"/>
</dbReference>
<evidence type="ECO:0000256" key="2">
    <source>
        <dbReference type="ARBA" id="ARBA00010231"/>
    </source>
</evidence>
<gene>
    <name evidence="12" type="ORF">EUB48_14820</name>
</gene>
<dbReference type="CDD" id="cd03089">
    <property type="entry name" value="PMM_PGM"/>
    <property type="match status" value="1"/>
</dbReference>
<dbReference type="PANTHER" id="PTHR43771:SF2">
    <property type="entry name" value="PHOSPHOMANNOMUTASE_PHOSPHOGLUCOMUTASE"/>
    <property type="match status" value="1"/>
</dbReference>
<proteinExistence type="inferred from homology"/>
<keyword evidence="5 7" id="KW-0460">Magnesium</keyword>
<keyword evidence="13" id="KW-1185">Reference proteome</keyword>
<protein>
    <submittedName>
        <fullName evidence="12">Phosphomannomutase/phosphoglucomutase</fullName>
    </submittedName>
</protein>
<evidence type="ECO:0000256" key="5">
    <source>
        <dbReference type="ARBA" id="ARBA00022842"/>
    </source>
</evidence>
<comment type="cofactor">
    <cofactor evidence="1">
        <name>Mg(2+)</name>
        <dbReference type="ChEBI" id="CHEBI:18420"/>
    </cofactor>
</comment>
<dbReference type="InterPro" id="IPR016066">
    <property type="entry name" value="A-D-PHexomutase_CS"/>
</dbReference>
<evidence type="ECO:0000256" key="3">
    <source>
        <dbReference type="ARBA" id="ARBA00022553"/>
    </source>
</evidence>
<evidence type="ECO:0000259" key="11">
    <source>
        <dbReference type="Pfam" id="PF02880"/>
    </source>
</evidence>
<evidence type="ECO:0000259" key="9">
    <source>
        <dbReference type="Pfam" id="PF02878"/>
    </source>
</evidence>
<dbReference type="GO" id="GO:0005975">
    <property type="term" value="P:carbohydrate metabolic process"/>
    <property type="evidence" value="ECO:0007669"/>
    <property type="project" value="InterPro"/>
</dbReference>
<dbReference type="Proteomes" id="UP000316798">
    <property type="component" value="Chromosome"/>
</dbReference>
<evidence type="ECO:0000256" key="1">
    <source>
        <dbReference type="ARBA" id="ARBA00001946"/>
    </source>
</evidence>
<name>A0A515DDB5_9BURK</name>
<dbReference type="SUPFAM" id="SSF55957">
    <property type="entry name" value="Phosphoglucomutase, C-terminal domain"/>
    <property type="match status" value="1"/>
</dbReference>
<evidence type="ECO:0000256" key="4">
    <source>
        <dbReference type="ARBA" id="ARBA00022723"/>
    </source>
</evidence>
<feature type="domain" description="Alpha-D-phosphohexomutase C-terminal" evidence="8">
    <location>
        <begin position="368"/>
        <end position="443"/>
    </location>
</feature>
<dbReference type="InterPro" id="IPR005843">
    <property type="entry name" value="A-D-PHexomutase_C"/>
</dbReference>
<dbReference type="KEGG" id="rhf:EUB48_14820"/>
<dbReference type="SUPFAM" id="SSF53738">
    <property type="entry name" value="Phosphoglucomutase, first 3 domains"/>
    <property type="match status" value="3"/>
</dbReference>
<comment type="similarity">
    <text evidence="2 7">Belongs to the phosphohexose mutase family.</text>
</comment>
<dbReference type="Pfam" id="PF02878">
    <property type="entry name" value="PGM_PMM_I"/>
    <property type="match status" value="1"/>
</dbReference>
<dbReference type="RefSeq" id="WP_142819868.1">
    <property type="nucleotide sequence ID" value="NZ_CP035503.1"/>
</dbReference>
<keyword evidence="4 7" id="KW-0479">Metal-binding</keyword>
<dbReference type="GO" id="GO:0016868">
    <property type="term" value="F:intramolecular phosphotransferase activity"/>
    <property type="evidence" value="ECO:0007669"/>
    <property type="project" value="InterPro"/>
</dbReference>
<dbReference type="AlphaFoldDB" id="A0A515DDB5"/>
<accession>A0A515DDB5</accession>
<dbReference type="InterPro" id="IPR016055">
    <property type="entry name" value="A-D-PHexomutase_a/b/a-I/II/III"/>
</dbReference>
<feature type="domain" description="Alpha-D-phosphohexomutase alpha/beta/alpha" evidence="11">
    <location>
        <begin position="254"/>
        <end position="360"/>
    </location>
</feature>
<dbReference type="OrthoDB" id="9803322at2"/>
<dbReference type="InterPro" id="IPR005846">
    <property type="entry name" value="A-D-PHexomutase_a/b/a-III"/>
</dbReference>
<dbReference type="InterPro" id="IPR005841">
    <property type="entry name" value="Alpha-D-phosphohexomutase_SF"/>
</dbReference>
<evidence type="ECO:0000256" key="6">
    <source>
        <dbReference type="ARBA" id="ARBA00023235"/>
    </source>
</evidence>
<dbReference type="PRINTS" id="PR00509">
    <property type="entry name" value="PGMPMM"/>
</dbReference>
<dbReference type="PROSITE" id="PS00710">
    <property type="entry name" value="PGM_PMM"/>
    <property type="match status" value="1"/>
</dbReference>
<dbReference type="Pfam" id="PF02880">
    <property type="entry name" value="PGM_PMM_III"/>
    <property type="match status" value="1"/>
</dbReference>
<evidence type="ECO:0000313" key="13">
    <source>
        <dbReference type="Proteomes" id="UP000316798"/>
    </source>
</evidence>
<feature type="domain" description="Alpha-D-phosphohexomutase alpha/beta/alpha" evidence="10">
    <location>
        <begin position="159"/>
        <end position="249"/>
    </location>
</feature>
<dbReference type="InterPro" id="IPR036900">
    <property type="entry name" value="A-D-PHexomutase_C_sf"/>
</dbReference>
<evidence type="ECO:0000256" key="7">
    <source>
        <dbReference type="RuleBase" id="RU004326"/>
    </source>
</evidence>
<keyword evidence="3" id="KW-0597">Phosphoprotein</keyword>
<dbReference type="PANTHER" id="PTHR43771">
    <property type="entry name" value="PHOSPHOMANNOMUTASE"/>
    <property type="match status" value="1"/>
</dbReference>
<evidence type="ECO:0000313" key="12">
    <source>
        <dbReference type="EMBL" id="QDL38422.1"/>
    </source>
</evidence>
<feature type="domain" description="Alpha-D-phosphohexomutase alpha/beta/alpha" evidence="9">
    <location>
        <begin position="7"/>
        <end position="135"/>
    </location>
</feature>
<evidence type="ECO:0000259" key="10">
    <source>
        <dbReference type="Pfam" id="PF02879"/>
    </source>
</evidence>
<reference evidence="12 13" key="1">
    <citation type="submission" date="2019-01" db="EMBL/GenBank/DDBJ databases">
        <title>Genomic insights into a novel species Rhodoferax sp.</title>
        <authorList>
            <person name="Jin L."/>
        </authorList>
    </citation>
    <scope>NUCLEOTIDE SEQUENCE [LARGE SCALE GENOMIC DNA]</scope>
    <source>
        <strain evidence="12 13">CHu59-6-5</strain>
    </source>
</reference>
<dbReference type="Pfam" id="PF00408">
    <property type="entry name" value="PGM_PMM_IV"/>
    <property type="match status" value="1"/>
</dbReference>
<dbReference type="InterPro" id="IPR005845">
    <property type="entry name" value="A-D-PHexomutase_a/b/a-II"/>
</dbReference>
<organism evidence="12 13">
    <name type="scientific">Rhodoferax sediminis</name>
    <dbReference type="NCBI Taxonomy" id="2509614"/>
    <lineage>
        <taxon>Bacteria</taxon>
        <taxon>Pseudomonadati</taxon>
        <taxon>Pseudomonadota</taxon>
        <taxon>Betaproteobacteria</taxon>
        <taxon>Burkholderiales</taxon>
        <taxon>Comamonadaceae</taxon>
        <taxon>Rhodoferax</taxon>
    </lineage>
</organism>